<dbReference type="InterPro" id="IPR015943">
    <property type="entry name" value="WD40/YVTN_repeat-like_dom_sf"/>
</dbReference>
<proteinExistence type="predicted"/>
<dbReference type="PANTHER" id="PTHR14085:SF3">
    <property type="entry name" value="WD REPEAT-CONTAINING PROTEIN 46"/>
    <property type="match status" value="1"/>
</dbReference>
<organism evidence="8 9">
    <name type="scientific">Aureococcus anophagefferens</name>
    <name type="common">Harmful bloom alga</name>
    <dbReference type="NCBI Taxonomy" id="44056"/>
    <lineage>
        <taxon>Eukaryota</taxon>
        <taxon>Sar</taxon>
        <taxon>Stramenopiles</taxon>
        <taxon>Ochrophyta</taxon>
        <taxon>Pelagophyceae</taxon>
        <taxon>Pelagomonadales</taxon>
        <taxon>Pelagomonadaceae</taxon>
        <taxon>Aureococcus</taxon>
    </lineage>
</organism>
<dbReference type="Proteomes" id="UP001363151">
    <property type="component" value="Unassembled WGS sequence"/>
</dbReference>
<feature type="domain" description="BING4 C-terminal" evidence="7">
    <location>
        <begin position="310"/>
        <end position="391"/>
    </location>
</feature>
<evidence type="ECO:0000259" key="7">
    <source>
        <dbReference type="SMART" id="SM01033"/>
    </source>
</evidence>
<keyword evidence="4" id="KW-0539">Nucleus</keyword>
<dbReference type="Gene3D" id="2.130.10.10">
    <property type="entry name" value="YVTN repeat-like/Quinoprotein amine dehydrogenase"/>
    <property type="match status" value="2"/>
</dbReference>
<evidence type="ECO:0000256" key="1">
    <source>
        <dbReference type="ARBA" id="ARBA00004604"/>
    </source>
</evidence>
<dbReference type="SUPFAM" id="SSF50978">
    <property type="entry name" value="WD40 repeat-like"/>
    <property type="match status" value="1"/>
</dbReference>
<dbReference type="Pfam" id="PF08149">
    <property type="entry name" value="BING4CT"/>
    <property type="match status" value="1"/>
</dbReference>
<evidence type="ECO:0000313" key="8">
    <source>
        <dbReference type="EMBL" id="KAK7247792.1"/>
    </source>
</evidence>
<keyword evidence="3" id="KW-0677">Repeat</keyword>
<dbReference type="EMBL" id="JBBJCI010000126">
    <property type="protein sequence ID" value="KAK7247792.1"/>
    <property type="molecule type" value="Genomic_DNA"/>
</dbReference>
<dbReference type="InterPro" id="IPR001680">
    <property type="entry name" value="WD40_rpt"/>
</dbReference>
<feature type="repeat" description="WD" evidence="5">
    <location>
        <begin position="226"/>
        <end position="267"/>
    </location>
</feature>
<evidence type="ECO:0000256" key="3">
    <source>
        <dbReference type="ARBA" id="ARBA00022737"/>
    </source>
</evidence>
<dbReference type="SMART" id="SM00320">
    <property type="entry name" value="WD40"/>
    <property type="match status" value="5"/>
</dbReference>
<sequence length="503" mass="54374">MMRKQRRRDAAVRTTYNEAAAHYEAHESGLLEAESKTERTHKVKQEQIAGAVSRNSAVNAWKHPLTLGPYGVSFSRTGRHALLAGHGGRAAVLDLHANAPKCEVVAGECVRAAVFLHDETMFACAQKKYVYVYDDSGAEVHRMKQHLEPEHLSFLPFHFLLASMGHSGYLKYHDVSTGTLVSEHATRLGSAHSLAQNPQSGVLDVGHGNGVVTLWSPASPQPLARVLAHRGGVAALAHSACGTYLATGGVDGLLKIWDARTFRTLRETRLKGRAPTSLDFSQRGMLAVACAHSNGVEVYESATKAKACAPYLSHALAGGVAACAARFRPFEDALLVGHARGVDSILVPGSAEANYDALEGENPFRTKNQRKTAVVRGLLDKLPPETIALAGADFVGQVERDPEAAKKDKRALEDAANAKLEQKIRDKKKTRGRSKLKAKLKKRLKNVISKETNMLRDKVADEAREKKRKRKAGGDGAAAAAGDDAPADTSTALDRLFSRAKKR</sequence>
<name>A0ABR1G471_AURAN</name>
<dbReference type="SMART" id="SM01033">
    <property type="entry name" value="BING4CT"/>
    <property type="match status" value="1"/>
</dbReference>
<accession>A0ABR1G471</accession>
<dbReference type="Pfam" id="PF00400">
    <property type="entry name" value="WD40"/>
    <property type="match status" value="1"/>
</dbReference>
<dbReference type="InterPro" id="IPR019775">
    <property type="entry name" value="WD40_repeat_CS"/>
</dbReference>
<reference evidence="8 9" key="1">
    <citation type="submission" date="2024-03" db="EMBL/GenBank/DDBJ databases">
        <title>Aureococcus anophagefferens CCMP1851 and Kratosvirus quantuckense: Draft genome of a second virus-susceptible host strain in the model system.</title>
        <authorList>
            <person name="Chase E."/>
            <person name="Truchon A.R."/>
            <person name="Schepens W."/>
            <person name="Wilhelm S.W."/>
        </authorList>
    </citation>
    <scope>NUCLEOTIDE SEQUENCE [LARGE SCALE GENOMIC DNA]</scope>
    <source>
        <strain evidence="8 9">CCMP1851</strain>
    </source>
</reference>
<evidence type="ECO:0000256" key="6">
    <source>
        <dbReference type="SAM" id="MobiDB-lite"/>
    </source>
</evidence>
<evidence type="ECO:0000256" key="2">
    <source>
        <dbReference type="ARBA" id="ARBA00022574"/>
    </source>
</evidence>
<comment type="caution">
    <text evidence="8">The sequence shown here is derived from an EMBL/GenBank/DDBJ whole genome shotgun (WGS) entry which is preliminary data.</text>
</comment>
<keyword evidence="2 5" id="KW-0853">WD repeat</keyword>
<dbReference type="PROSITE" id="PS50294">
    <property type="entry name" value="WD_REPEATS_REGION"/>
    <property type="match status" value="1"/>
</dbReference>
<evidence type="ECO:0000256" key="4">
    <source>
        <dbReference type="ARBA" id="ARBA00023242"/>
    </source>
</evidence>
<dbReference type="PANTHER" id="PTHR14085">
    <property type="entry name" value="WD-REPEAT PROTEIN BING4"/>
    <property type="match status" value="1"/>
</dbReference>
<dbReference type="PROSITE" id="PS00678">
    <property type="entry name" value="WD_REPEATS_1"/>
    <property type="match status" value="1"/>
</dbReference>
<comment type="subcellular location">
    <subcellularLocation>
        <location evidence="1">Nucleus</location>
        <location evidence="1">Nucleolus</location>
    </subcellularLocation>
</comment>
<dbReference type="InterPro" id="IPR036322">
    <property type="entry name" value="WD40_repeat_dom_sf"/>
</dbReference>
<dbReference type="PROSITE" id="PS50082">
    <property type="entry name" value="WD_REPEATS_2"/>
    <property type="match status" value="1"/>
</dbReference>
<gene>
    <name evidence="8" type="ORF">SO694_0012108</name>
</gene>
<feature type="region of interest" description="Disordered" evidence="6">
    <location>
        <begin position="458"/>
        <end position="503"/>
    </location>
</feature>
<dbReference type="InterPro" id="IPR040315">
    <property type="entry name" value="WDR46/Utp7"/>
</dbReference>
<evidence type="ECO:0000256" key="5">
    <source>
        <dbReference type="PROSITE-ProRule" id="PRU00221"/>
    </source>
</evidence>
<evidence type="ECO:0000313" key="9">
    <source>
        <dbReference type="Proteomes" id="UP001363151"/>
    </source>
</evidence>
<protein>
    <recommendedName>
        <fullName evidence="7">BING4 C-terminal domain-containing protein</fullName>
    </recommendedName>
</protein>
<dbReference type="InterPro" id="IPR012952">
    <property type="entry name" value="BING4_C_dom"/>
</dbReference>
<keyword evidence="9" id="KW-1185">Reference proteome</keyword>